<proteinExistence type="predicted"/>
<sequence>MTALVLCSALAVWLVASLPLAVPAARRSTHRG</sequence>
<reference evidence="1 2" key="1">
    <citation type="submission" date="2020-07" db="EMBL/GenBank/DDBJ databases">
        <title>Sequencing the genomes of 1000 actinobacteria strains.</title>
        <authorList>
            <person name="Klenk H.-P."/>
        </authorList>
    </citation>
    <scope>NUCLEOTIDE SEQUENCE [LARGE SCALE GENOMIC DNA]</scope>
    <source>
        <strain evidence="1 2">DSM 24552</strain>
    </source>
</reference>
<accession>A0A7Y9RTR3</accession>
<protein>
    <submittedName>
        <fullName evidence="1">Uncharacterized protein</fullName>
    </submittedName>
</protein>
<gene>
    <name evidence="1" type="ORF">BJ989_001027</name>
</gene>
<dbReference type="EMBL" id="JACCAC010000001">
    <property type="protein sequence ID" value="NYG54723.1"/>
    <property type="molecule type" value="Genomic_DNA"/>
</dbReference>
<keyword evidence="2" id="KW-1185">Reference proteome</keyword>
<evidence type="ECO:0000313" key="2">
    <source>
        <dbReference type="Proteomes" id="UP000544110"/>
    </source>
</evidence>
<name>A0A7Y9RTR3_9ACTN</name>
<dbReference type="AlphaFoldDB" id="A0A7Y9RTR3"/>
<evidence type="ECO:0000313" key="1">
    <source>
        <dbReference type="EMBL" id="NYG54723.1"/>
    </source>
</evidence>
<comment type="caution">
    <text evidence="1">The sequence shown here is derived from an EMBL/GenBank/DDBJ whole genome shotgun (WGS) entry which is preliminary data.</text>
</comment>
<dbReference type="Proteomes" id="UP000544110">
    <property type="component" value="Unassembled WGS sequence"/>
</dbReference>
<organism evidence="1 2">
    <name type="scientific">Nocardioides perillae</name>
    <dbReference type="NCBI Taxonomy" id="1119534"/>
    <lineage>
        <taxon>Bacteria</taxon>
        <taxon>Bacillati</taxon>
        <taxon>Actinomycetota</taxon>
        <taxon>Actinomycetes</taxon>
        <taxon>Propionibacteriales</taxon>
        <taxon>Nocardioidaceae</taxon>
        <taxon>Nocardioides</taxon>
    </lineage>
</organism>